<gene>
    <name evidence="14" type="ORF">COCON_G00169270</name>
</gene>
<evidence type="ECO:0000256" key="5">
    <source>
        <dbReference type="ARBA" id="ARBA00022737"/>
    </source>
</evidence>
<evidence type="ECO:0000256" key="8">
    <source>
        <dbReference type="ARBA" id="ARBA00023170"/>
    </source>
</evidence>
<evidence type="ECO:0000256" key="12">
    <source>
        <dbReference type="SAM" id="SignalP"/>
    </source>
</evidence>
<dbReference type="PANTHER" id="PTHR48423">
    <property type="entry name" value="INTERLEUKIN-27 RECEPTOR SUBUNIT ALPHA"/>
    <property type="match status" value="1"/>
</dbReference>
<evidence type="ECO:0000256" key="6">
    <source>
        <dbReference type="ARBA" id="ARBA00022989"/>
    </source>
</evidence>
<feature type="chain" id="PRO_5040271146" description="Fibronectin type-III domain-containing protein" evidence="12">
    <location>
        <begin position="21"/>
        <end position="736"/>
    </location>
</feature>
<keyword evidence="7 11" id="KW-0472">Membrane</keyword>
<dbReference type="InterPro" id="IPR052672">
    <property type="entry name" value="Type1_Cytokine_Rcpt_Type2"/>
</dbReference>
<keyword evidence="5" id="KW-0677">Repeat</keyword>
<feature type="region of interest" description="Disordered" evidence="10">
    <location>
        <begin position="627"/>
        <end position="717"/>
    </location>
</feature>
<keyword evidence="15" id="KW-1185">Reference proteome</keyword>
<comment type="subcellular location">
    <subcellularLocation>
        <location evidence="1">Membrane</location>
        <topology evidence="1">Single-pass type I membrane protein</topology>
    </subcellularLocation>
</comment>
<evidence type="ECO:0000256" key="7">
    <source>
        <dbReference type="ARBA" id="ARBA00023136"/>
    </source>
</evidence>
<evidence type="ECO:0000256" key="2">
    <source>
        <dbReference type="ARBA" id="ARBA00008921"/>
    </source>
</evidence>
<dbReference type="Gene3D" id="2.60.40.10">
    <property type="entry name" value="Immunoglobulins"/>
    <property type="match status" value="3"/>
</dbReference>
<dbReference type="EMBL" id="JAFJMO010000012">
    <property type="protein sequence ID" value="KAJ8261204.1"/>
    <property type="molecule type" value="Genomic_DNA"/>
</dbReference>
<feature type="transmembrane region" description="Helical" evidence="11">
    <location>
        <begin position="538"/>
        <end position="558"/>
    </location>
</feature>
<dbReference type="AlphaFoldDB" id="A0A9Q1D885"/>
<dbReference type="SUPFAM" id="SSF49265">
    <property type="entry name" value="Fibronectin type III"/>
    <property type="match status" value="3"/>
</dbReference>
<evidence type="ECO:0000313" key="15">
    <source>
        <dbReference type="Proteomes" id="UP001152803"/>
    </source>
</evidence>
<proteinExistence type="inferred from homology"/>
<dbReference type="InterPro" id="IPR013783">
    <property type="entry name" value="Ig-like_fold"/>
</dbReference>
<evidence type="ECO:0000256" key="4">
    <source>
        <dbReference type="ARBA" id="ARBA00022729"/>
    </source>
</evidence>
<evidence type="ECO:0000256" key="1">
    <source>
        <dbReference type="ARBA" id="ARBA00004479"/>
    </source>
</evidence>
<evidence type="ECO:0000256" key="3">
    <source>
        <dbReference type="ARBA" id="ARBA00022692"/>
    </source>
</evidence>
<comment type="similarity">
    <text evidence="2">Belongs to the type I cytokine receptor family. Type 2 subfamily.</text>
</comment>
<dbReference type="Pfam" id="PF00041">
    <property type="entry name" value="fn3"/>
    <property type="match status" value="1"/>
</dbReference>
<feature type="signal peptide" evidence="12">
    <location>
        <begin position="1"/>
        <end position="20"/>
    </location>
</feature>
<feature type="compositionally biased region" description="Pro residues" evidence="10">
    <location>
        <begin position="693"/>
        <end position="702"/>
    </location>
</feature>
<dbReference type="Proteomes" id="UP001152803">
    <property type="component" value="Unassembled WGS sequence"/>
</dbReference>
<accession>A0A9Q1D885</accession>
<dbReference type="PROSITE" id="PS50853">
    <property type="entry name" value="FN3"/>
    <property type="match status" value="2"/>
</dbReference>
<evidence type="ECO:0000313" key="14">
    <source>
        <dbReference type="EMBL" id="KAJ8261204.1"/>
    </source>
</evidence>
<keyword evidence="4 12" id="KW-0732">Signal</keyword>
<protein>
    <recommendedName>
        <fullName evidence="13">Fibronectin type-III domain-containing protein</fullName>
    </recommendedName>
</protein>
<dbReference type="SMART" id="SM00060">
    <property type="entry name" value="FN3"/>
    <property type="match status" value="3"/>
</dbReference>
<reference evidence="14" key="1">
    <citation type="journal article" date="2023" name="Science">
        <title>Genome structures resolve the early diversification of teleost fishes.</title>
        <authorList>
            <person name="Parey E."/>
            <person name="Louis A."/>
            <person name="Montfort J."/>
            <person name="Bouchez O."/>
            <person name="Roques C."/>
            <person name="Iampietro C."/>
            <person name="Lluch J."/>
            <person name="Castinel A."/>
            <person name="Donnadieu C."/>
            <person name="Desvignes T."/>
            <person name="Floi Bucao C."/>
            <person name="Jouanno E."/>
            <person name="Wen M."/>
            <person name="Mejri S."/>
            <person name="Dirks R."/>
            <person name="Jansen H."/>
            <person name="Henkel C."/>
            <person name="Chen W.J."/>
            <person name="Zahm M."/>
            <person name="Cabau C."/>
            <person name="Klopp C."/>
            <person name="Thompson A.W."/>
            <person name="Robinson-Rechavi M."/>
            <person name="Braasch I."/>
            <person name="Lecointre G."/>
            <person name="Bobe J."/>
            <person name="Postlethwait J.H."/>
            <person name="Berthelot C."/>
            <person name="Roest Crollius H."/>
            <person name="Guiguen Y."/>
        </authorList>
    </citation>
    <scope>NUCLEOTIDE SEQUENCE</scope>
    <source>
        <strain evidence="14">Concon-B</strain>
    </source>
</reference>
<comment type="caution">
    <text evidence="14">The sequence shown here is derived from an EMBL/GenBank/DDBJ whole genome shotgun (WGS) entry which is preliminary data.</text>
</comment>
<sequence length="736" mass="81630">MRHLACAVLFIIGVFSGNCGSPPEMSPVKSNCPQSVNYSHCHSSKEGIHDLDCYTMYIQQSDRKTNCVWKPGRQSSNMTTYTLIIEQKDRNFCTRYENISKTTHLFYPFEQSEMTVYVIDASSDERNCMMATFTGIPENLVRCGPPASIIFQRNSSQLEIKVSWAEKRKQTFIVKYRELNSLPWKQVDSHNKTSCLVSNLTALLFYEVKVKCVTNQKCRQCPWSNVAIVPPELTSTPIIEKFDVTPQKMGKRSIVTHWKLANNESVDSYRVLVRKVSGEFSQTLYVTQPILRLILSGSAYYIDISARNSAGFSPPAHRMVPTVTSAQDWDLNGNLNVTVSNSEFEISWNHSLTQTYCCYSVEWGLRGEKMSFHSLHRKNSNHDIISLKDPLQPYKRYVFLLHTRPDKDTCNLKSINDSESTAGRTEAYAKEGTPISAPGNITCLEVTSTSLVIAWRPVSEEAARGFLLGYTIHYTENGKEQNTSVVIDSAGVDRCTLSNLKSQTAYEVQLSAFTAVGQGVRSTSLYFETTNSRGYQTVAGAVAGIAVTVFFLLLGANLSSSVVCKRAKELFWPSIPNPGNSNAIQKIDGAFELEVLEPLRREQQAQESDTSSLLIIEGIAETLPAPACLSSLPGQEELPRAGSPAEEETPPPSPQAGPSPVAMATGECRATPPPAVSDYTTMELFQQIVARPPARPQPPGPSEQPQEPQRGPTVQDYIRQATCLPYPSERLGFSAL</sequence>
<dbReference type="OrthoDB" id="5968456at2759"/>
<organism evidence="14 15">
    <name type="scientific">Conger conger</name>
    <name type="common">Conger eel</name>
    <name type="synonym">Muraena conger</name>
    <dbReference type="NCBI Taxonomy" id="82655"/>
    <lineage>
        <taxon>Eukaryota</taxon>
        <taxon>Metazoa</taxon>
        <taxon>Chordata</taxon>
        <taxon>Craniata</taxon>
        <taxon>Vertebrata</taxon>
        <taxon>Euteleostomi</taxon>
        <taxon>Actinopterygii</taxon>
        <taxon>Neopterygii</taxon>
        <taxon>Teleostei</taxon>
        <taxon>Anguilliformes</taxon>
        <taxon>Congridae</taxon>
        <taxon>Conger</taxon>
    </lineage>
</organism>
<dbReference type="InterPro" id="IPR036116">
    <property type="entry name" value="FN3_sf"/>
</dbReference>
<dbReference type="PANTHER" id="PTHR48423:SF1">
    <property type="entry name" value="INTERLEUKIN-27 RECEPTOR SUBUNIT ALPHA"/>
    <property type="match status" value="1"/>
</dbReference>
<evidence type="ECO:0000256" key="11">
    <source>
        <dbReference type="SAM" id="Phobius"/>
    </source>
</evidence>
<evidence type="ECO:0000256" key="9">
    <source>
        <dbReference type="ARBA" id="ARBA00023180"/>
    </source>
</evidence>
<dbReference type="CDD" id="cd00063">
    <property type="entry name" value="FN3"/>
    <property type="match status" value="3"/>
</dbReference>
<evidence type="ECO:0000259" key="13">
    <source>
        <dbReference type="PROSITE" id="PS50853"/>
    </source>
</evidence>
<feature type="domain" description="Fibronectin type-III" evidence="13">
    <location>
        <begin position="145"/>
        <end position="237"/>
    </location>
</feature>
<keyword evidence="3 11" id="KW-0812">Transmembrane</keyword>
<dbReference type="GO" id="GO:0005886">
    <property type="term" value="C:plasma membrane"/>
    <property type="evidence" value="ECO:0007669"/>
    <property type="project" value="UniProtKB-ARBA"/>
</dbReference>
<keyword evidence="6 11" id="KW-1133">Transmembrane helix</keyword>
<keyword evidence="9" id="KW-0325">Glycoprotein</keyword>
<dbReference type="InterPro" id="IPR003961">
    <property type="entry name" value="FN3_dom"/>
</dbReference>
<feature type="domain" description="Fibronectin type-III" evidence="13">
    <location>
        <begin position="437"/>
        <end position="532"/>
    </location>
</feature>
<feature type="compositionally biased region" description="Low complexity" evidence="10">
    <location>
        <begin position="703"/>
        <end position="712"/>
    </location>
</feature>
<evidence type="ECO:0000256" key="10">
    <source>
        <dbReference type="SAM" id="MobiDB-lite"/>
    </source>
</evidence>
<keyword evidence="8" id="KW-0675">Receptor</keyword>
<dbReference type="FunFam" id="2.60.40.10:FF:000028">
    <property type="entry name" value="Neuronal cell adhesion molecule"/>
    <property type="match status" value="1"/>
</dbReference>
<name>A0A9Q1D885_CONCO</name>